<organism evidence="3 4">
    <name type="scientific">Plesiocystis pacifica SIR-1</name>
    <dbReference type="NCBI Taxonomy" id="391625"/>
    <lineage>
        <taxon>Bacteria</taxon>
        <taxon>Pseudomonadati</taxon>
        <taxon>Myxococcota</taxon>
        <taxon>Polyangia</taxon>
        <taxon>Nannocystales</taxon>
        <taxon>Nannocystaceae</taxon>
        <taxon>Plesiocystis</taxon>
    </lineage>
</organism>
<reference evidence="3 4" key="1">
    <citation type="submission" date="2007-06" db="EMBL/GenBank/DDBJ databases">
        <authorList>
            <person name="Shimkets L."/>
            <person name="Ferriera S."/>
            <person name="Johnson J."/>
            <person name="Kravitz S."/>
            <person name="Beeson K."/>
            <person name="Sutton G."/>
            <person name="Rogers Y.-H."/>
            <person name="Friedman R."/>
            <person name="Frazier M."/>
            <person name="Venter J.C."/>
        </authorList>
    </citation>
    <scope>NUCLEOTIDE SEQUENCE [LARGE SCALE GENOMIC DNA]</scope>
    <source>
        <strain evidence="3 4">SIR-1</strain>
    </source>
</reference>
<evidence type="ECO:0000313" key="3">
    <source>
        <dbReference type="EMBL" id="EDM81086.1"/>
    </source>
</evidence>
<feature type="signal peptide" evidence="2">
    <location>
        <begin position="1"/>
        <end position="25"/>
    </location>
</feature>
<keyword evidence="2" id="KW-0732">Signal</keyword>
<proteinExistence type="predicted"/>
<feature type="compositionally biased region" description="Low complexity" evidence="1">
    <location>
        <begin position="49"/>
        <end position="60"/>
    </location>
</feature>
<evidence type="ECO:0000313" key="4">
    <source>
        <dbReference type="Proteomes" id="UP000005801"/>
    </source>
</evidence>
<evidence type="ECO:0000256" key="1">
    <source>
        <dbReference type="SAM" id="MobiDB-lite"/>
    </source>
</evidence>
<protein>
    <submittedName>
        <fullName evidence="3">Uncharacterized protein</fullName>
    </submittedName>
</protein>
<dbReference type="AlphaFoldDB" id="A6FZK2"/>
<feature type="compositionally biased region" description="Acidic residues" evidence="1">
    <location>
        <begin position="36"/>
        <end position="48"/>
    </location>
</feature>
<feature type="compositionally biased region" description="Acidic residues" evidence="1">
    <location>
        <begin position="61"/>
        <end position="92"/>
    </location>
</feature>
<dbReference type="RefSeq" id="WP_006969901.1">
    <property type="nucleotide sequence ID" value="NZ_ABCS01000006.1"/>
</dbReference>
<dbReference type="STRING" id="391625.PPSIR1_25941"/>
<evidence type="ECO:0000256" key="2">
    <source>
        <dbReference type="SAM" id="SignalP"/>
    </source>
</evidence>
<dbReference type="PROSITE" id="PS51257">
    <property type="entry name" value="PROKAR_LIPOPROTEIN"/>
    <property type="match status" value="1"/>
</dbReference>
<dbReference type="Proteomes" id="UP000005801">
    <property type="component" value="Unassembled WGS sequence"/>
</dbReference>
<gene>
    <name evidence="3" type="ORF">PPSIR1_25941</name>
</gene>
<sequence length="733" mass="78777">MSRSSRRLSPLLLPCVLVLSACPQGDVPSEGSDAGSETDDEIGDDTSTDTDPGTTSTESESSTETETSETAETDSSETTETETETDTTDTDTTDTGFEGNPLFDPECSEWIPTKVRARGLDSVWTDGVDIVAGGDVDLVVREAGGWIDTDDIALPTQVGPITRVWGPPNALWLLARDGETHWGVYTFDGSGLSEAHAFTPVVGSEGLDLALLTGASPDAVWAAATPICGGIGCQIDPMCSCEQTPSELVFFDGDTWTDTDAPFQARALWTDGDAVVAVGEGLSGDAGGVAYRIEGGEWVEESIPNLDSLRSLGGVDADDLWAGGLDGALARRVQGSWQDYGLPTSDTIIRVAAVDAAEVYALGDGGELWRFDGVSWSLWLEQAKLRDVGVLDDGLVGVGVDSLFDDGHLVAHIDTSDASLTPLYTREDAFGPTAFVIDSMDSVVGSDRFPHLNWRFDGVSWAPTYEGFNQGFSGLLGAVDEGFGWVSGVPSLGQAVWQISGGEVLAHPDPVDNTAVYTGADLVERDGETQLWIVGRDLSDQSAMVHQLSGGQWFDRTPASPEADSAGRLAHAGGRVFAVLSSSNPITLDIVYSDTDGEWLPIDHGFEWIDHLMATDPEQLWLTGYTSEPEGNQLYGWDGSQWRRVDEDWPEFAGVGDWQRLIRHTDAAAWALTSRLDASEQLAFWDGSDWALVDTPAQLHGWDNPRSNRIAAGPDGLIIHDGLRRWRFEFCPE</sequence>
<feature type="region of interest" description="Disordered" evidence="1">
    <location>
        <begin position="22"/>
        <end position="107"/>
    </location>
</feature>
<accession>A6FZK2</accession>
<feature type="chain" id="PRO_5002697334" evidence="2">
    <location>
        <begin position="26"/>
        <end position="733"/>
    </location>
</feature>
<dbReference type="EMBL" id="ABCS01000006">
    <property type="protein sequence ID" value="EDM81086.1"/>
    <property type="molecule type" value="Genomic_DNA"/>
</dbReference>
<keyword evidence="4" id="KW-1185">Reference proteome</keyword>
<name>A6FZK2_9BACT</name>
<comment type="caution">
    <text evidence="3">The sequence shown here is derived from an EMBL/GenBank/DDBJ whole genome shotgun (WGS) entry which is preliminary data.</text>
</comment>